<dbReference type="InterPro" id="IPR023296">
    <property type="entry name" value="Glyco_hydro_beta-prop_sf"/>
</dbReference>
<dbReference type="EMBL" id="JAERRB010000005">
    <property type="protein sequence ID" value="MBL0742818.1"/>
    <property type="molecule type" value="Genomic_DNA"/>
</dbReference>
<evidence type="ECO:0000259" key="9">
    <source>
        <dbReference type="PROSITE" id="PS50853"/>
    </source>
</evidence>
<dbReference type="PROSITE" id="PS51257">
    <property type="entry name" value="PROKAR_LIPOPROTEIN"/>
    <property type="match status" value="1"/>
</dbReference>
<dbReference type="Gene3D" id="2.115.10.20">
    <property type="entry name" value="Glycosyl hydrolase domain, family 43"/>
    <property type="match status" value="1"/>
</dbReference>
<gene>
    <name evidence="10" type="ORF">JI741_16445</name>
</gene>
<reference evidence="10 11" key="1">
    <citation type="submission" date="2021-01" db="EMBL/GenBank/DDBJ databases">
        <title>Chryseolinea sp. Jin1 Genome sequencing and assembly.</title>
        <authorList>
            <person name="Kim I."/>
        </authorList>
    </citation>
    <scope>NUCLEOTIDE SEQUENCE [LARGE SCALE GENOMIC DNA]</scope>
    <source>
        <strain evidence="10 11">Jin1</strain>
    </source>
</reference>
<feature type="signal peptide" evidence="7">
    <location>
        <begin position="1"/>
        <end position="23"/>
    </location>
</feature>
<evidence type="ECO:0000313" key="10">
    <source>
        <dbReference type="EMBL" id="MBL0742818.1"/>
    </source>
</evidence>
<evidence type="ECO:0000256" key="3">
    <source>
        <dbReference type="ARBA" id="ARBA00022801"/>
    </source>
</evidence>
<comment type="similarity">
    <text evidence="1 6">Belongs to the glycosyl hydrolase 43 family.</text>
</comment>
<dbReference type="SUPFAM" id="SSF49265">
    <property type="entry name" value="Fibronectin type III"/>
    <property type="match status" value="1"/>
</dbReference>
<evidence type="ECO:0000256" key="1">
    <source>
        <dbReference type="ARBA" id="ARBA00009865"/>
    </source>
</evidence>
<dbReference type="InterPro" id="IPR036116">
    <property type="entry name" value="FN3_sf"/>
</dbReference>
<dbReference type="InterPro" id="IPR052176">
    <property type="entry name" value="Glycosyl_Hydrlase_43_Enz"/>
</dbReference>
<evidence type="ECO:0000256" key="7">
    <source>
        <dbReference type="SAM" id="SignalP"/>
    </source>
</evidence>
<dbReference type="Gene3D" id="2.60.40.10">
    <property type="entry name" value="Immunoglobulins"/>
    <property type="match status" value="1"/>
</dbReference>
<organism evidence="10 11">
    <name type="scientific">Chryseolinea lacunae</name>
    <dbReference type="NCBI Taxonomy" id="2801331"/>
    <lineage>
        <taxon>Bacteria</taxon>
        <taxon>Pseudomonadati</taxon>
        <taxon>Bacteroidota</taxon>
        <taxon>Cytophagia</taxon>
        <taxon>Cytophagales</taxon>
        <taxon>Fulvivirgaceae</taxon>
        <taxon>Chryseolinea</taxon>
    </lineage>
</organism>
<dbReference type="Gene3D" id="2.60.120.260">
    <property type="entry name" value="Galactose-binding domain-like"/>
    <property type="match status" value="1"/>
</dbReference>
<dbReference type="PROSITE" id="PS50022">
    <property type="entry name" value="FA58C_3"/>
    <property type="match status" value="1"/>
</dbReference>
<evidence type="ECO:0000256" key="5">
    <source>
        <dbReference type="ARBA" id="ARBA00023295"/>
    </source>
</evidence>
<evidence type="ECO:0000256" key="6">
    <source>
        <dbReference type="RuleBase" id="RU361187"/>
    </source>
</evidence>
<dbReference type="InterPro" id="IPR013783">
    <property type="entry name" value="Ig-like_fold"/>
</dbReference>
<dbReference type="InterPro" id="IPR008979">
    <property type="entry name" value="Galactose-bd-like_sf"/>
</dbReference>
<feature type="domain" description="F5/8 type C" evidence="8">
    <location>
        <begin position="345"/>
        <end position="496"/>
    </location>
</feature>
<evidence type="ECO:0000256" key="4">
    <source>
        <dbReference type="ARBA" id="ARBA00023277"/>
    </source>
</evidence>
<keyword evidence="3 6" id="KW-0378">Hydrolase</keyword>
<keyword evidence="4" id="KW-0119">Carbohydrate metabolism</keyword>
<feature type="domain" description="Fibronectin type-III" evidence="9">
    <location>
        <begin position="504"/>
        <end position="590"/>
    </location>
</feature>
<comment type="caution">
    <text evidence="10">The sequence shown here is derived from an EMBL/GenBank/DDBJ whole genome shotgun (WGS) entry which is preliminary data.</text>
</comment>
<keyword evidence="2" id="KW-0624">Polysaccharide degradation</keyword>
<dbReference type="Proteomes" id="UP000613030">
    <property type="component" value="Unassembled WGS sequence"/>
</dbReference>
<dbReference type="PANTHER" id="PTHR43772:SF2">
    <property type="entry name" value="PUTATIVE (AFU_ORTHOLOGUE AFUA_2G04480)-RELATED"/>
    <property type="match status" value="1"/>
</dbReference>
<dbReference type="InterPro" id="IPR006710">
    <property type="entry name" value="Glyco_hydro_43"/>
</dbReference>
<dbReference type="CDD" id="cd08982">
    <property type="entry name" value="GH43-like"/>
    <property type="match status" value="1"/>
</dbReference>
<name>A0ABS1KTN8_9BACT</name>
<dbReference type="Pfam" id="PF00754">
    <property type="entry name" value="F5_F8_type_C"/>
    <property type="match status" value="1"/>
</dbReference>
<dbReference type="SUPFAM" id="SSF49785">
    <property type="entry name" value="Galactose-binding domain-like"/>
    <property type="match status" value="1"/>
</dbReference>
<protein>
    <submittedName>
        <fullName evidence="10">Family 43 glycosylhydrolase</fullName>
    </submittedName>
</protein>
<dbReference type="SUPFAM" id="SSF75005">
    <property type="entry name" value="Arabinanase/levansucrase/invertase"/>
    <property type="match status" value="1"/>
</dbReference>
<evidence type="ECO:0000259" key="8">
    <source>
        <dbReference type="PROSITE" id="PS50022"/>
    </source>
</evidence>
<dbReference type="InterPro" id="IPR003961">
    <property type="entry name" value="FN3_dom"/>
</dbReference>
<dbReference type="PANTHER" id="PTHR43772">
    <property type="entry name" value="ENDO-1,4-BETA-XYLANASE"/>
    <property type="match status" value="1"/>
</dbReference>
<evidence type="ECO:0000256" key="2">
    <source>
        <dbReference type="ARBA" id="ARBA00022651"/>
    </source>
</evidence>
<keyword evidence="2" id="KW-0858">Xylan degradation</keyword>
<dbReference type="CDD" id="cd00063">
    <property type="entry name" value="FN3"/>
    <property type="match status" value="1"/>
</dbReference>
<dbReference type="PROSITE" id="PS50853">
    <property type="entry name" value="FN3"/>
    <property type="match status" value="1"/>
</dbReference>
<dbReference type="Pfam" id="PF04616">
    <property type="entry name" value="Glyco_hydro_43"/>
    <property type="match status" value="1"/>
</dbReference>
<evidence type="ECO:0000313" key="11">
    <source>
        <dbReference type="Proteomes" id="UP000613030"/>
    </source>
</evidence>
<sequence>MPMKVTKVSLVRSIMLGLIASVAGCPVEAQKTYCNPIDIDYKYNYEQLNDSISYRSGADPVIVNHKGTYFLFVTISGGYWHSYDLLQWHYIVPDKWPMEDMCAPAAMSVKDTLYLFQSTFEQRPIFYSLEPEKGKLKFYNRWLPALPKEVGPWDPALFYDEELNRWFMYWGSSNVYPMYGSELEKHARLRYKGDYKPMLYLHPEEHGWERFGRDHRSNIKPFMEGAWMTKHNGKYYLQYGAPGTEYNVYANGTYVGDSPLGPFTYAPYNPVSYKPGGFVTGAGHGNTFQDKHGNYWNTGTPWIAVNWNFERRIAMFPAGFDADGQMFSNTRFGDLPHALPDKKWNNKDDLFLGWMLLSYRKPATASSVRDTFATANLTDENPRTFWVAKQNKPGEWITVDLGKEQSVKAIQVNYTDYKSDIFDNDSARVYTQFKLYASRDGKQWDLVADLSREKKRDRPNAYVPLTMPVRARYIKYEHGYVASPNLAVSDLRIFGNGFGKPPKTPAQFTAVRDADPRNAFVRWQKVPGAVGYNILWGIGREKLYQTYQIFGDEPSVKEIRALSKGVSYYFAIEAFNENGVSQKSETVFVP</sequence>
<keyword evidence="7" id="KW-0732">Signal</keyword>
<feature type="chain" id="PRO_5045604806" evidence="7">
    <location>
        <begin position="24"/>
        <end position="590"/>
    </location>
</feature>
<keyword evidence="11" id="KW-1185">Reference proteome</keyword>
<proteinExistence type="inferred from homology"/>
<dbReference type="InterPro" id="IPR000421">
    <property type="entry name" value="FA58C"/>
</dbReference>
<accession>A0ABS1KTN8</accession>
<keyword evidence="5 6" id="KW-0326">Glycosidase</keyword>